<evidence type="ECO:0000313" key="2">
    <source>
        <dbReference type="EMBL" id="KAF3541332.1"/>
    </source>
</evidence>
<dbReference type="EMBL" id="QGKX02001290">
    <property type="protein sequence ID" value="KAF3541332.1"/>
    <property type="molecule type" value="Genomic_DNA"/>
</dbReference>
<feature type="region of interest" description="Disordered" evidence="1">
    <location>
        <begin position="16"/>
        <end position="46"/>
    </location>
</feature>
<organism evidence="2 3">
    <name type="scientific">Brassica cretica</name>
    <name type="common">Mustard</name>
    <dbReference type="NCBI Taxonomy" id="69181"/>
    <lineage>
        <taxon>Eukaryota</taxon>
        <taxon>Viridiplantae</taxon>
        <taxon>Streptophyta</taxon>
        <taxon>Embryophyta</taxon>
        <taxon>Tracheophyta</taxon>
        <taxon>Spermatophyta</taxon>
        <taxon>Magnoliopsida</taxon>
        <taxon>eudicotyledons</taxon>
        <taxon>Gunneridae</taxon>
        <taxon>Pentapetalae</taxon>
        <taxon>rosids</taxon>
        <taxon>malvids</taxon>
        <taxon>Brassicales</taxon>
        <taxon>Brassicaceae</taxon>
        <taxon>Brassiceae</taxon>
        <taxon>Brassica</taxon>
    </lineage>
</organism>
<accession>A0A8S9QND8</accession>
<evidence type="ECO:0000313" key="3">
    <source>
        <dbReference type="Proteomes" id="UP000712600"/>
    </source>
</evidence>
<name>A0A8S9QND8_BRACR</name>
<comment type="caution">
    <text evidence="2">The sequence shown here is derived from an EMBL/GenBank/DDBJ whole genome shotgun (WGS) entry which is preliminary data.</text>
</comment>
<evidence type="ECO:0000256" key="1">
    <source>
        <dbReference type="SAM" id="MobiDB-lite"/>
    </source>
</evidence>
<protein>
    <submittedName>
        <fullName evidence="2">Uncharacterized protein</fullName>
    </submittedName>
</protein>
<dbReference type="AlphaFoldDB" id="A0A8S9QND8"/>
<reference evidence="2" key="1">
    <citation type="submission" date="2019-12" db="EMBL/GenBank/DDBJ databases">
        <title>Genome sequencing and annotation of Brassica cretica.</title>
        <authorList>
            <person name="Studholme D.J."/>
            <person name="Sarris P."/>
        </authorList>
    </citation>
    <scope>NUCLEOTIDE SEQUENCE</scope>
    <source>
        <strain evidence="2">PFS-109/04</strain>
        <tissue evidence="2">Leaf</tissue>
    </source>
</reference>
<dbReference type="Proteomes" id="UP000712600">
    <property type="component" value="Unassembled WGS sequence"/>
</dbReference>
<feature type="compositionally biased region" description="Basic and acidic residues" evidence="1">
    <location>
        <begin position="20"/>
        <end position="46"/>
    </location>
</feature>
<sequence>MSGSLRQSHLGIFMIPAVTPRDRSSKATMSSRRELDEQRRPRDEKTQTLVQALADVITVRTTPADFIVANHELITGPRNSQHVSLDSNIIIA</sequence>
<proteinExistence type="predicted"/>
<gene>
    <name evidence="2" type="ORF">F2Q69_00021860</name>
</gene>